<dbReference type="GO" id="GO:0005840">
    <property type="term" value="C:ribosome"/>
    <property type="evidence" value="ECO:0007669"/>
    <property type="project" value="UniProtKB-KW"/>
</dbReference>
<keyword evidence="2" id="KW-0812">Transmembrane</keyword>
<reference evidence="5" key="1">
    <citation type="submission" date="2016-10" db="EMBL/GenBank/DDBJ databases">
        <authorList>
            <person name="Varghese N."/>
            <person name="Submissions S."/>
        </authorList>
    </citation>
    <scope>NUCLEOTIDE SEQUENCE [LARGE SCALE GENOMIC DNA]</scope>
    <source>
        <strain evidence="5">CL127</strain>
    </source>
</reference>
<evidence type="ECO:0000259" key="3">
    <source>
        <dbReference type="Pfam" id="PF00542"/>
    </source>
</evidence>
<organism evidence="4 5">
    <name type="scientific">Microbacterium azadirachtae</name>
    <dbReference type="NCBI Taxonomy" id="582680"/>
    <lineage>
        <taxon>Bacteria</taxon>
        <taxon>Bacillati</taxon>
        <taxon>Actinomycetota</taxon>
        <taxon>Actinomycetes</taxon>
        <taxon>Micrococcales</taxon>
        <taxon>Microbacteriaceae</taxon>
        <taxon>Microbacterium</taxon>
    </lineage>
</organism>
<dbReference type="Gene3D" id="3.30.1390.10">
    <property type="match status" value="2"/>
</dbReference>
<evidence type="ECO:0000313" key="4">
    <source>
        <dbReference type="EMBL" id="SFR61645.1"/>
    </source>
</evidence>
<sequence>MSRRVRDGPPEARAASAPYPGGMELWIWILLAVVIAALLVVIITTMRAIRPKAPEPLDAGLAAASPASPTRPRSPRDPRPTPSAALTPAVIARIDALVAAEQRISAIKVLREAGGLSLREAKDRIDVWVPSAATGTAVPLADSAVRPAGTPHPQGGSVSDALARLSPEVRAEIGRLVAADQKISAIKLLREATGLGLKDSKDAVDAWR</sequence>
<evidence type="ECO:0000256" key="2">
    <source>
        <dbReference type="SAM" id="Phobius"/>
    </source>
</evidence>
<evidence type="ECO:0000313" key="5">
    <source>
        <dbReference type="Proteomes" id="UP000198877"/>
    </source>
</evidence>
<keyword evidence="4" id="KW-0689">Ribosomal protein</keyword>
<dbReference type="GO" id="GO:0003735">
    <property type="term" value="F:structural constituent of ribosome"/>
    <property type="evidence" value="ECO:0007669"/>
    <property type="project" value="InterPro"/>
</dbReference>
<dbReference type="AlphaFoldDB" id="A0A1I6I4H3"/>
<proteinExistence type="predicted"/>
<dbReference type="InterPro" id="IPR013823">
    <property type="entry name" value="Ribosomal_bL12_C"/>
</dbReference>
<feature type="transmembrane region" description="Helical" evidence="2">
    <location>
        <begin position="25"/>
        <end position="43"/>
    </location>
</feature>
<feature type="compositionally biased region" description="Low complexity" evidence="1">
    <location>
        <begin position="62"/>
        <end position="71"/>
    </location>
</feature>
<dbReference type="InterPro" id="IPR014719">
    <property type="entry name" value="Ribosomal_bL12_C/ClpS-like"/>
</dbReference>
<keyword evidence="2" id="KW-1133">Transmembrane helix</keyword>
<evidence type="ECO:0000256" key="1">
    <source>
        <dbReference type="SAM" id="MobiDB-lite"/>
    </source>
</evidence>
<dbReference type="GO" id="GO:0006412">
    <property type="term" value="P:translation"/>
    <property type="evidence" value="ECO:0007669"/>
    <property type="project" value="InterPro"/>
</dbReference>
<keyword evidence="4" id="KW-0687">Ribonucleoprotein</keyword>
<dbReference type="Pfam" id="PF00542">
    <property type="entry name" value="Ribosomal_L12"/>
    <property type="match status" value="1"/>
</dbReference>
<dbReference type="Proteomes" id="UP000198877">
    <property type="component" value="Unassembled WGS sequence"/>
</dbReference>
<name>A0A1I6I4H3_9MICO</name>
<gene>
    <name evidence="4" type="ORF">SAMN04488591_2422</name>
</gene>
<accession>A0A1I6I4H3</accession>
<feature type="domain" description="Large ribosomal subunit protein bL12 C-terminal" evidence="3">
    <location>
        <begin position="179"/>
        <end position="206"/>
    </location>
</feature>
<protein>
    <submittedName>
        <fullName evidence="4">Ribosomal protein L7/L12 C-terminal domain-containing protein</fullName>
    </submittedName>
</protein>
<dbReference type="EMBL" id="FOYR01000002">
    <property type="protein sequence ID" value="SFR61645.1"/>
    <property type="molecule type" value="Genomic_DNA"/>
</dbReference>
<keyword evidence="2" id="KW-0472">Membrane</keyword>
<feature type="region of interest" description="Disordered" evidence="1">
    <location>
        <begin position="60"/>
        <end position="85"/>
    </location>
</feature>